<evidence type="ECO:0000256" key="10">
    <source>
        <dbReference type="ARBA" id="ARBA00023049"/>
    </source>
</evidence>
<evidence type="ECO:0000256" key="8">
    <source>
        <dbReference type="ARBA" id="ARBA00022833"/>
    </source>
</evidence>
<sequence length="324" mass="35062">MNYFRTALLLAAMTALFMGVGYLIGGQSGMMIALLIAAAMNLFSYWNADKMVLAMHHAVEVDERQAPEFYHLVRQLAERADLPMPKVYIINNPQPNAFATGRNPQNAAVAATTGLLDMLSMEEVAGVMAHELAHVKNHDTLIMTITATIAGAISMLANFAFFFGGNRENNNPFGFIGVIVAAIVAPMAAMLVQMAISRTREYAADRMGAEICGQPMWLASALHKIANGAARIHNMDAERNPATAHMFIINPLSGERMDNLFSTHPNTENRIAALRDLASRMGNVGGTSGYDQSAREPARTASGPWGTSRRTSSGKDKGRHGPWG</sequence>
<dbReference type="AlphaFoldDB" id="A0A839AJE3"/>
<gene>
    <name evidence="12 15" type="primary">htpX</name>
    <name evidence="15" type="ORF">H2509_15930</name>
</gene>
<dbReference type="GO" id="GO:0005886">
    <property type="term" value="C:plasma membrane"/>
    <property type="evidence" value="ECO:0007669"/>
    <property type="project" value="UniProtKB-SubCell"/>
</dbReference>
<feature type="binding site" evidence="12">
    <location>
        <position position="130"/>
    </location>
    <ligand>
        <name>Zn(2+)</name>
        <dbReference type="ChEBI" id="CHEBI:29105"/>
        <note>catalytic</note>
    </ligand>
</feature>
<evidence type="ECO:0000256" key="6">
    <source>
        <dbReference type="ARBA" id="ARBA00022723"/>
    </source>
</evidence>
<evidence type="ECO:0000256" key="9">
    <source>
        <dbReference type="ARBA" id="ARBA00022989"/>
    </source>
</evidence>
<dbReference type="InterPro" id="IPR050083">
    <property type="entry name" value="HtpX_protease"/>
</dbReference>
<feature type="transmembrane region" description="Helical" evidence="12">
    <location>
        <begin position="175"/>
        <end position="196"/>
    </location>
</feature>
<evidence type="ECO:0000259" key="14">
    <source>
        <dbReference type="Pfam" id="PF01435"/>
    </source>
</evidence>
<dbReference type="RefSeq" id="WP_182167075.1">
    <property type="nucleotide sequence ID" value="NZ_JACFXV010000063.1"/>
</dbReference>
<proteinExistence type="inferred from homology"/>
<accession>A0A839AJE3</accession>
<feature type="region of interest" description="Disordered" evidence="13">
    <location>
        <begin position="284"/>
        <end position="324"/>
    </location>
</feature>
<dbReference type="GO" id="GO:0004222">
    <property type="term" value="F:metalloendopeptidase activity"/>
    <property type="evidence" value="ECO:0007669"/>
    <property type="project" value="UniProtKB-UniRule"/>
</dbReference>
<protein>
    <recommendedName>
        <fullName evidence="12">Protease HtpX homolog</fullName>
        <ecNumber evidence="12">3.4.24.-</ecNumber>
    </recommendedName>
</protein>
<keyword evidence="7 12" id="KW-0378">Hydrolase</keyword>
<keyword evidence="6 12" id="KW-0479">Metal-binding</keyword>
<organism evidence="15 16">
    <name type="scientific">Stappia albiluteola</name>
    <dbReference type="NCBI Taxonomy" id="2758565"/>
    <lineage>
        <taxon>Bacteria</taxon>
        <taxon>Pseudomonadati</taxon>
        <taxon>Pseudomonadota</taxon>
        <taxon>Alphaproteobacteria</taxon>
        <taxon>Hyphomicrobiales</taxon>
        <taxon>Stappiaceae</taxon>
        <taxon>Stappia</taxon>
    </lineage>
</organism>
<keyword evidence="4 12" id="KW-0645">Protease</keyword>
<dbReference type="Gene3D" id="3.30.2010.10">
    <property type="entry name" value="Metalloproteases ('zincins'), catalytic domain"/>
    <property type="match status" value="1"/>
</dbReference>
<dbReference type="EMBL" id="JACFXV010000063">
    <property type="protein sequence ID" value="MBA5778619.1"/>
    <property type="molecule type" value="Genomic_DNA"/>
</dbReference>
<evidence type="ECO:0000256" key="11">
    <source>
        <dbReference type="ARBA" id="ARBA00023136"/>
    </source>
</evidence>
<dbReference type="Proteomes" id="UP000541109">
    <property type="component" value="Unassembled WGS sequence"/>
</dbReference>
<comment type="subcellular location">
    <subcellularLocation>
        <location evidence="1 12">Cell membrane</location>
        <topology evidence="1 12">Multi-pass membrane protein</topology>
    </subcellularLocation>
</comment>
<feature type="transmembrane region" description="Helical" evidence="12">
    <location>
        <begin position="30"/>
        <end position="48"/>
    </location>
</feature>
<keyword evidence="11 12" id="KW-0472">Membrane</keyword>
<feature type="binding site" evidence="12">
    <location>
        <position position="201"/>
    </location>
    <ligand>
        <name>Zn(2+)</name>
        <dbReference type="ChEBI" id="CHEBI:29105"/>
        <note>catalytic</note>
    </ligand>
</feature>
<dbReference type="InterPro" id="IPR001915">
    <property type="entry name" value="Peptidase_M48"/>
</dbReference>
<dbReference type="PANTHER" id="PTHR43221:SF1">
    <property type="entry name" value="PROTEASE HTPX"/>
    <property type="match status" value="1"/>
</dbReference>
<comment type="similarity">
    <text evidence="2 12">Belongs to the peptidase M48B family.</text>
</comment>
<keyword evidence="3 12" id="KW-1003">Cell membrane</keyword>
<name>A0A839AJE3_9HYPH</name>
<dbReference type="GO" id="GO:0008270">
    <property type="term" value="F:zinc ion binding"/>
    <property type="evidence" value="ECO:0007669"/>
    <property type="project" value="UniProtKB-UniRule"/>
</dbReference>
<evidence type="ECO:0000256" key="12">
    <source>
        <dbReference type="HAMAP-Rule" id="MF_00188"/>
    </source>
</evidence>
<keyword evidence="9 12" id="KW-1133">Transmembrane helix</keyword>
<dbReference type="GO" id="GO:0006508">
    <property type="term" value="P:proteolysis"/>
    <property type="evidence" value="ECO:0007669"/>
    <property type="project" value="UniProtKB-KW"/>
</dbReference>
<evidence type="ECO:0000256" key="2">
    <source>
        <dbReference type="ARBA" id="ARBA00009779"/>
    </source>
</evidence>
<feature type="domain" description="Peptidase M48" evidence="14">
    <location>
        <begin position="65"/>
        <end position="277"/>
    </location>
</feature>
<evidence type="ECO:0000256" key="13">
    <source>
        <dbReference type="SAM" id="MobiDB-lite"/>
    </source>
</evidence>
<feature type="transmembrane region" description="Helical" evidence="12">
    <location>
        <begin position="141"/>
        <end position="163"/>
    </location>
</feature>
<reference evidence="15 16" key="1">
    <citation type="submission" date="2020-07" db="EMBL/GenBank/DDBJ databases">
        <title>Stappia sp., F7233, whole genome shotgun sequencing project.</title>
        <authorList>
            <person name="Jiang S."/>
            <person name="Liu Z.W."/>
            <person name="Du Z.J."/>
        </authorList>
    </citation>
    <scope>NUCLEOTIDE SEQUENCE [LARGE SCALE GENOMIC DNA]</scope>
    <source>
        <strain evidence="15 16">F7233</strain>
    </source>
</reference>
<evidence type="ECO:0000256" key="3">
    <source>
        <dbReference type="ARBA" id="ARBA00022475"/>
    </source>
</evidence>
<evidence type="ECO:0000256" key="7">
    <source>
        <dbReference type="ARBA" id="ARBA00022801"/>
    </source>
</evidence>
<evidence type="ECO:0000256" key="4">
    <source>
        <dbReference type="ARBA" id="ARBA00022670"/>
    </source>
</evidence>
<dbReference type="EC" id="3.4.24.-" evidence="12"/>
<feature type="active site" evidence="12">
    <location>
        <position position="131"/>
    </location>
</feature>
<evidence type="ECO:0000313" key="15">
    <source>
        <dbReference type="EMBL" id="MBA5778619.1"/>
    </source>
</evidence>
<evidence type="ECO:0000256" key="1">
    <source>
        <dbReference type="ARBA" id="ARBA00004651"/>
    </source>
</evidence>
<keyword evidence="16" id="KW-1185">Reference proteome</keyword>
<dbReference type="PANTHER" id="PTHR43221">
    <property type="entry name" value="PROTEASE HTPX"/>
    <property type="match status" value="1"/>
</dbReference>
<evidence type="ECO:0000313" key="16">
    <source>
        <dbReference type="Proteomes" id="UP000541109"/>
    </source>
</evidence>
<keyword evidence="10 12" id="KW-0482">Metalloprotease</keyword>
<dbReference type="NCBIfam" id="NF002363">
    <property type="entry name" value="PRK01345.1"/>
    <property type="match status" value="1"/>
</dbReference>
<dbReference type="NCBIfam" id="NF002826">
    <property type="entry name" value="PRK03001.1"/>
    <property type="match status" value="1"/>
</dbReference>
<dbReference type="HAMAP" id="MF_00188">
    <property type="entry name" value="Pept_M48_protease_HtpX"/>
    <property type="match status" value="1"/>
</dbReference>
<dbReference type="Pfam" id="PF01435">
    <property type="entry name" value="Peptidase_M48"/>
    <property type="match status" value="1"/>
</dbReference>
<evidence type="ECO:0000256" key="5">
    <source>
        <dbReference type="ARBA" id="ARBA00022692"/>
    </source>
</evidence>
<keyword evidence="8 12" id="KW-0862">Zinc</keyword>
<comment type="caution">
    <text evidence="15">The sequence shown here is derived from an EMBL/GenBank/DDBJ whole genome shotgun (WGS) entry which is preliminary data.</text>
</comment>
<dbReference type="CDD" id="cd07336">
    <property type="entry name" value="M48B_HtpX_like"/>
    <property type="match status" value="1"/>
</dbReference>
<comment type="cofactor">
    <cofactor evidence="12">
        <name>Zn(2+)</name>
        <dbReference type="ChEBI" id="CHEBI:29105"/>
    </cofactor>
    <text evidence="12">Binds 1 zinc ion per subunit.</text>
</comment>
<dbReference type="InterPro" id="IPR022919">
    <property type="entry name" value="Pept_M48_protease_HtpX"/>
</dbReference>
<feature type="binding site" evidence="12">
    <location>
        <position position="134"/>
    </location>
    <ligand>
        <name>Zn(2+)</name>
        <dbReference type="ChEBI" id="CHEBI:29105"/>
        <note>catalytic</note>
    </ligand>
</feature>
<keyword evidence="5 12" id="KW-0812">Transmembrane</keyword>
<feature type="transmembrane region" description="Helical" evidence="12">
    <location>
        <begin position="7"/>
        <end position="24"/>
    </location>
</feature>